<gene>
    <name evidence="2" type="ORF">UFOPK2245_01078</name>
</gene>
<dbReference type="InterPro" id="IPR001763">
    <property type="entry name" value="Rhodanese-like_dom"/>
</dbReference>
<dbReference type="PROSITE" id="PS51257">
    <property type="entry name" value="PROKAR_LIPOPROTEIN"/>
    <property type="match status" value="1"/>
</dbReference>
<dbReference type="SMART" id="SM00450">
    <property type="entry name" value="RHOD"/>
    <property type="match status" value="1"/>
</dbReference>
<dbReference type="CDD" id="cd00158">
    <property type="entry name" value="RHOD"/>
    <property type="match status" value="1"/>
</dbReference>
<evidence type="ECO:0000313" key="2">
    <source>
        <dbReference type="EMBL" id="CAB4659104.1"/>
    </source>
</evidence>
<dbReference type="Pfam" id="PF00581">
    <property type="entry name" value="Rhodanese"/>
    <property type="match status" value="1"/>
</dbReference>
<dbReference type="PANTHER" id="PTHR43031">
    <property type="entry name" value="FAD-DEPENDENT OXIDOREDUCTASE"/>
    <property type="match status" value="1"/>
</dbReference>
<evidence type="ECO:0000259" key="1">
    <source>
        <dbReference type="PROSITE" id="PS50206"/>
    </source>
</evidence>
<dbReference type="SUPFAM" id="SSF52821">
    <property type="entry name" value="Rhodanese/Cell cycle control phosphatase"/>
    <property type="match status" value="1"/>
</dbReference>
<dbReference type="PANTHER" id="PTHR43031:SF1">
    <property type="entry name" value="PYRIDINE NUCLEOTIDE-DISULPHIDE OXIDOREDUCTASE"/>
    <property type="match status" value="1"/>
</dbReference>
<reference evidence="2" key="1">
    <citation type="submission" date="2020-05" db="EMBL/GenBank/DDBJ databases">
        <authorList>
            <person name="Chiriac C."/>
            <person name="Salcher M."/>
            <person name="Ghai R."/>
            <person name="Kavagutti S V."/>
        </authorList>
    </citation>
    <scope>NUCLEOTIDE SEQUENCE</scope>
</reference>
<dbReference type="PROSITE" id="PS50206">
    <property type="entry name" value="RHODANESE_3"/>
    <property type="match status" value="1"/>
</dbReference>
<protein>
    <submittedName>
        <fullName evidence="2">Unannotated protein</fullName>
    </submittedName>
</protein>
<dbReference type="InterPro" id="IPR036873">
    <property type="entry name" value="Rhodanese-like_dom_sf"/>
</dbReference>
<dbReference type="AlphaFoldDB" id="A0A6J6LES4"/>
<sequence>MVTKKLITSFAALILLAGCSSTGSATTVNLNVSEFSQKITEPNVVILDVRTPEEFASGHIEEAINIDFNSGDFENEITRLNPSETYAIYCRSGSRSGKAASIMHLAGFHDVSNLNGGVIDWSNEGLPLVVS</sequence>
<dbReference type="InterPro" id="IPR050229">
    <property type="entry name" value="GlpE_sulfurtransferase"/>
</dbReference>
<dbReference type="EMBL" id="CAEZWK010000057">
    <property type="protein sequence ID" value="CAB4659104.1"/>
    <property type="molecule type" value="Genomic_DNA"/>
</dbReference>
<dbReference type="Gene3D" id="3.40.250.10">
    <property type="entry name" value="Rhodanese-like domain"/>
    <property type="match status" value="1"/>
</dbReference>
<organism evidence="2">
    <name type="scientific">freshwater metagenome</name>
    <dbReference type="NCBI Taxonomy" id="449393"/>
    <lineage>
        <taxon>unclassified sequences</taxon>
        <taxon>metagenomes</taxon>
        <taxon>ecological metagenomes</taxon>
    </lineage>
</organism>
<feature type="domain" description="Rhodanese" evidence="1">
    <location>
        <begin position="40"/>
        <end position="130"/>
    </location>
</feature>
<name>A0A6J6LES4_9ZZZZ</name>
<proteinExistence type="predicted"/>
<accession>A0A6J6LES4</accession>